<dbReference type="EMBL" id="BPLR01008581">
    <property type="protein sequence ID" value="GIY25813.1"/>
    <property type="molecule type" value="Genomic_DNA"/>
</dbReference>
<comment type="caution">
    <text evidence="1">The sequence shown here is derived from an EMBL/GenBank/DDBJ whole genome shotgun (WGS) entry which is preliminary data.</text>
</comment>
<keyword evidence="2" id="KW-1185">Reference proteome</keyword>
<sequence length="87" mass="10011">MQLECVHCMFKLYESYIDSKSKCFSVHMATGVPPSAPNWYKARPMLQVREMLVYGILDLISVISGDIISVETTLYSRENSVFDEKRL</sequence>
<evidence type="ECO:0000313" key="2">
    <source>
        <dbReference type="Proteomes" id="UP001054945"/>
    </source>
</evidence>
<protein>
    <submittedName>
        <fullName evidence="1">Uncharacterized protein</fullName>
    </submittedName>
</protein>
<reference evidence="1 2" key="1">
    <citation type="submission" date="2021-06" db="EMBL/GenBank/DDBJ databases">
        <title>Caerostris extrusa draft genome.</title>
        <authorList>
            <person name="Kono N."/>
            <person name="Arakawa K."/>
        </authorList>
    </citation>
    <scope>NUCLEOTIDE SEQUENCE [LARGE SCALE GENOMIC DNA]</scope>
</reference>
<gene>
    <name evidence="1" type="ORF">CEXT_231031</name>
</gene>
<dbReference type="Proteomes" id="UP001054945">
    <property type="component" value="Unassembled WGS sequence"/>
</dbReference>
<evidence type="ECO:0000313" key="1">
    <source>
        <dbReference type="EMBL" id="GIY25813.1"/>
    </source>
</evidence>
<dbReference type="AlphaFoldDB" id="A0AAV4RVA6"/>
<proteinExistence type="predicted"/>
<accession>A0AAV4RVA6</accession>
<organism evidence="1 2">
    <name type="scientific">Caerostris extrusa</name>
    <name type="common">Bark spider</name>
    <name type="synonym">Caerostris bankana</name>
    <dbReference type="NCBI Taxonomy" id="172846"/>
    <lineage>
        <taxon>Eukaryota</taxon>
        <taxon>Metazoa</taxon>
        <taxon>Ecdysozoa</taxon>
        <taxon>Arthropoda</taxon>
        <taxon>Chelicerata</taxon>
        <taxon>Arachnida</taxon>
        <taxon>Araneae</taxon>
        <taxon>Araneomorphae</taxon>
        <taxon>Entelegynae</taxon>
        <taxon>Araneoidea</taxon>
        <taxon>Araneidae</taxon>
        <taxon>Caerostris</taxon>
    </lineage>
</organism>
<name>A0AAV4RVA6_CAEEX</name>